<evidence type="ECO:0000313" key="5">
    <source>
        <dbReference type="WBParaSite" id="PTRK_0000574200.1"/>
    </source>
</evidence>
<feature type="domain" description="ShKT" evidence="3">
    <location>
        <begin position="215"/>
        <end position="249"/>
    </location>
</feature>
<evidence type="ECO:0000256" key="1">
    <source>
        <dbReference type="PROSITE-ProRule" id="PRU01005"/>
    </source>
</evidence>
<evidence type="ECO:0000313" key="4">
    <source>
        <dbReference type="Proteomes" id="UP000038045"/>
    </source>
</evidence>
<feature type="disulfide bond" evidence="1">
    <location>
        <begin position="215"/>
        <end position="249"/>
    </location>
</feature>
<keyword evidence="2" id="KW-0732">Signal</keyword>
<keyword evidence="1" id="KW-1015">Disulfide bond</keyword>
<reference evidence="5" key="1">
    <citation type="submission" date="2017-02" db="UniProtKB">
        <authorList>
            <consortium name="WormBaseParasite"/>
        </authorList>
    </citation>
    <scope>IDENTIFICATION</scope>
</reference>
<dbReference type="InterPro" id="IPR003582">
    <property type="entry name" value="ShKT_dom"/>
</dbReference>
<dbReference type="WBParaSite" id="PTRK_0000574200.1">
    <property type="protein sequence ID" value="PTRK_0000574200.1"/>
    <property type="gene ID" value="PTRK_0000574200"/>
</dbReference>
<dbReference type="PANTHER" id="PTHR46219:SF5">
    <property type="entry name" value="SHKT DOMAIN-CONTAINING PROTEIN"/>
    <property type="match status" value="1"/>
</dbReference>
<dbReference type="SMART" id="SM00254">
    <property type="entry name" value="ShKT"/>
    <property type="match status" value="2"/>
</dbReference>
<name>A0A0N4ZDT6_PARTI</name>
<feature type="domain" description="ShKT" evidence="3">
    <location>
        <begin position="164"/>
        <end position="202"/>
    </location>
</feature>
<protein>
    <submittedName>
        <fullName evidence="5">ShKT domain-containing protein</fullName>
    </submittedName>
</protein>
<feature type="signal peptide" evidence="2">
    <location>
        <begin position="1"/>
        <end position="21"/>
    </location>
</feature>
<sequence>MNLRYILASAIFIFSINNIQGAVVGVGETCDGTTTTCDTGYFCAPWTVTGGTTGNACVKECTVATEDDDCGTGNTCEAPAVGQTTLFCKTVLAALAASPCTETSCSTGNVCDEYTLTCVVAPTTTTESTTTTSALDDYNTTTSGEISSTTSGSYVGVTVTQTPCVDLVTGGPNGCQALAAYCTNEVYMELMRVKCPKTCGYCISSSSGSNSGSGCRDGLSDCSGKDYLCKSTIYKDFMKANCPATCGYC</sequence>
<accession>A0A0N4ZDT6</accession>
<keyword evidence="4" id="KW-1185">Reference proteome</keyword>
<evidence type="ECO:0000256" key="2">
    <source>
        <dbReference type="SAM" id="SignalP"/>
    </source>
</evidence>
<dbReference type="Pfam" id="PF01549">
    <property type="entry name" value="ShK"/>
    <property type="match status" value="2"/>
</dbReference>
<feature type="chain" id="PRO_5005891561" evidence="2">
    <location>
        <begin position="22"/>
        <end position="249"/>
    </location>
</feature>
<dbReference type="Proteomes" id="UP000038045">
    <property type="component" value="Unplaced"/>
</dbReference>
<organism evidence="4 5">
    <name type="scientific">Parastrongyloides trichosuri</name>
    <name type="common">Possum-specific nematode worm</name>
    <dbReference type="NCBI Taxonomy" id="131310"/>
    <lineage>
        <taxon>Eukaryota</taxon>
        <taxon>Metazoa</taxon>
        <taxon>Ecdysozoa</taxon>
        <taxon>Nematoda</taxon>
        <taxon>Chromadorea</taxon>
        <taxon>Rhabditida</taxon>
        <taxon>Tylenchina</taxon>
        <taxon>Panagrolaimomorpha</taxon>
        <taxon>Strongyloidoidea</taxon>
        <taxon>Strongyloididae</taxon>
        <taxon>Parastrongyloides</taxon>
    </lineage>
</organism>
<comment type="caution">
    <text evidence="1">Lacks conserved residue(s) required for the propagation of feature annotation.</text>
</comment>
<dbReference type="PANTHER" id="PTHR46219">
    <property type="entry name" value="PROTEIN CBG11138"/>
    <property type="match status" value="1"/>
</dbReference>
<evidence type="ECO:0000259" key="3">
    <source>
        <dbReference type="PROSITE" id="PS51670"/>
    </source>
</evidence>
<dbReference type="Gene3D" id="1.10.10.1940">
    <property type="match status" value="2"/>
</dbReference>
<dbReference type="PROSITE" id="PS51670">
    <property type="entry name" value="SHKT"/>
    <property type="match status" value="2"/>
</dbReference>
<proteinExistence type="predicted"/>
<dbReference type="AlphaFoldDB" id="A0A0N4ZDT6"/>